<dbReference type="GO" id="GO:0004029">
    <property type="term" value="F:aldehyde dehydrogenase (NAD+) activity"/>
    <property type="evidence" value="ECO:0007669"/>
    <property type="project" value="TreeGrafter"/>
</dbReference>
<evidence type="ECO:0000313" key="3">
    <source>
        <dbReference type="Proteomes" id="UP000826722"/>
    </source>
</evidence>
<reference evidence="2" key="1">
    <citation type="journal article" date="2021" name="Arch. Microbiol.">
        <title>Methyloradius palustris gen. nov., sp. nov., a methanol-oxidizing bacterium isolated from snow.</title>
        <authorList>
            <person name="Miyadera T."/>
            <person name="Kojima H."/>
            <person name="Fukui M."/>
        </authorList>
    </citation>
    <scope>NUCLEOTIDE SEQUENCE</scope>
    <source>
        <strain evidence="2">Zm11</strain>
    </source>
</reference>
<feature type="domain" description="NAD-dependent epimerase/dehydratase" evidence="1">
    <location>
        <begin position="5"/>
        <end position="124"/>
    </location>
</feature>
<protein>
    <submittedName>
        <fullName evidence="2">NAD(P)-dependent oxidoreductase</fullName>
    </submittedName>
</protein>
<proteinExistence type="predicted"/>
<accession>A0A8D5G051</accession>
<dbReference type="PANTHER" id="PTHR48079">
    <property type="entry name" value="PROTEIN YEEZ"/>
    <property type="match status" value="1"/>
</dbReference>
<keyword evidence="3" id="KW-1185">Reference proteome</keyword>
<dbReference type="Gene3D" id="3.40.50.720">
    <property type="entry name" value="NAD(P)-binding Rossmann-like Domain"/>
    <property type="match status" value="1"/>
</dbReference>
<evidence type="ECO:0000259" key="1">
    <source>
        <dbReference type="Pfam" id="PF01370"/>
    </source>
</evidence>
<sequence>MQANILIVGCGDLGREVARLLVNDGMHVTGVRRSNQTLQGCQIFQADVTKPETLNKLAETNPDILIYCVAADTYTDDSYRSHYVDGLSNTLQALKFSSTLRHVFFVSSTGVYGQEIEDVLDETVLAIPKGFNGERMLQAEASLNDPSLVPAQVNTTILRFSGIYGLGRTRMLKLAAEPENWPASNAWTNRIHRDDGAAFIRFLIHRALSAQAVDEIYLVTDSLPVAQYDVLLWIASKLGKDVSAIKVPAVLGNKRLSNQRMLSSGYKLIYPDYQAGYQSLLDASRL</sequence>
<dbReference type="GO" id="GO:0005737">
    <property type="term" value="C:cytoplasm"/>
    <property type="evidence" value="ECO:0007669"/>
    <property type="project" value="TreeGrafter"/>
</dbReference>
<dbReference type="SUPFAM" id="SSF51735">
    <property type="entry name" value="NAD(P)-binding Rossmann-fold domains"/>
    <property type="match status" value="1"/>
</dbReference>
<dbReference type="InterPro" id="IPR036291">
    <property type="entry name" value="NAD(P)-bd_dom_sf"/>
</dbReference>
<dbReference type="AlphaFoldDB" id="A0A8D5G051"/>
<name>A0A8D5G051_9PROT</name>
<organism evidence="2 3">
    <name type="scientific">Methyloradius palustris</name>
    <dbReference type="NCBI Taxonomy" id="2778876"/>
    <lineage>
        <taxon>Bacteria</taxon>
        <taxon>Pseudomonadati</taxon>
        <taxon>Pseudomonadota</taxon>
        <taxon>Betaproteobacteria</taxon>
        <taxon>Nitrosomonadales</taxon>
        <taxon>Methylophilaceae</taxon>
        <taxon>Methyloradius</taxon>
    </lineage>
</organism>
<gene>
    <name evidence="2" type="ORF">ZMTM_17630</name>
</gene>
<dbReference type="InterPro" id="IPR051783">
    <property type="entry name" value="NAD(P)-dependent_oxidoreduct"/>
</dbReference>
<dbReference type="Proteomes" id="UP000826722">
    <property type="component" value="Chromosome"/>
</dbReference>
<dbReference type="CDD" id="cd05266">
    <property type="entry name" value="SDR_a4"/>
    <property type="match status" value="1"/>
</dbReference>
<dbReference type="EMBL" id="AP024110">
    <property type="protein sequence ID" value="BCM25504.1"/>
    <property type="molecule type" value="Genomic_DNA"/>
</dbReference>
<dbReference type="Pfam" id="PF01370">
    <property type="entry name" value="Epimerase"/>
    <property type="match status" value="1"/>
</dbReference>
<dbReference type="PANTHER" id="PTHR48079:SF6">
    <property type="entry name" value="NAD(P)-BINDING DOMAIN-CONTAINING PROTEIN-RELATED"/>
    <property type="match status" value="1"/>
</dbReference>
<dbReference type="InterPro" id="IPR001509">
    <property type="entry name" value="Epimerase_deHydtase"/>
</dbReference>
<dbReference type="KEGG" id="mpau:ZMTM_17630"/>
<evidence type="ECO:0000313" key="2">
    <source>
        <dbReference type="EMBL" id="BCM25504.1"/>
    </source>
</evidence>